<dbReference type="PANTHER" id="PTHR32487">
    <property type="entry name" value="3-OXO-DELTA(4,5)-STEROID 5-BETA-REDUCTASE"/>
    <property type="match status" value="1"/>
</dbReference>
<dbReference type="InterPro" id="IPR036291">
    <property type="entry name" value="NAD(P)-bd_dom_sf"/>
</dbReference>
<accession>A0AAU9SPJ1</accession>
<sequence length="390" mass="44663">MGSENGSLMRRITEKNEDENVALIFGVTGLVGREIAKRLLMSKPKWRIYGVARNPEINSTTKIMYSFISCDLLNASETKQKLSPLQDIVSHVFWVTWSGEYPLDSDECCVQNRTMLTNTLDAILPNAKRLKHFSLQTGMKHYVSLVGEMLSRGEGSSLCYYSEECPRKSSGRNFYYALEDLLKEKMSGDSVVWSVQRPGLLMGSSTRTLYNFMGSLCVYGAVCKYLNLPFVFGGTRECWEESYIDGSDSNLVAEQHIFAATSGRVRDKGEAFNALNGVGFTWKEIWADVGRKLGVKVNETTMFDEGFSFAREMGERKHVWDEIVVKERLVRTDIEDLANWVFLDALFRCPVKLLGRREKIDRFGFKRKYRTLDSILYWIDVMRDENLIPM</sequence>
<dbReference type="SUPFAM" id="SSF51735">
    <property type="entry name" value="NAD(P)-binding Rossmann-fold domains"/>
    <property type="match status" value="1"/>
</dbReference>
<dbReference type="Pfam" id="PF22917">
    <property type="entry name" value="PRISE"/>
    <property type="match status" value="1"/>
</dbReference>
<proteinExistence type="predicted"/>
<evidence type="ECO:0000313" key="2">
    <source>
        <dbReference type="EMBL" id="CAH2069498.1"/>
    </source>
</evidence>
<dbReference type="AlphaFoldDB" id="A0AAU9SPJ1"/>
<dbReference type="GO" id="GO:0016627">
    <property type="term" value="F:oxidoreductase activity, acting on the CH-CH group of donors"/>
    <property type="evidence" value="ECO:0007669"/>
    <property type="project" value="UniProtKB-ARBA"/>
</dbReference>
<name>A0AAU9SPJ1_THLAR</name>
<dbReference type="GO" id="GO:0006629">
    <property type="term" value="P:lipid metabolic process"/>
    <property type="evidence" value="ECO:0007669"/>
    <property type="project" value="UniProtKB-ARBA"/>
</dbReference>
<dbReference type="InterPro" id="IPR055222">
    <property type="entry name" value="PRISE-like_Rossmann-fold"/>
</dbReference>
<dbReference type="PANTHER" id="PTHR32487:SF12">
    <property type="entry name" value="3-OXO-DELTA(4,5)-STEROID 5-BETA-REDUCTASE"/>
    <property type="match status" value="1"/>
</dbReference>
<feature type="domain" description="PRISE-like Rossmann-fold" evidence="1">
    <location>
        <begin position="76"/>
        <end position="299"/>
    </location>
</feature>
<dbReference type="Gene3D" id="3.40.50.720">
    <property type="entry name" value="NAD(P)-binding Rossmann-like Domain"/>
    <property type="match status" value="1"/>
</dbReference>
<organism evidence="2 3">
    <name type="scientific">Thlaspi arvense</name>
    <name type="common">Field penny-cress</name>
    <dbReference type="NCBI Taxonomy" id="13288"/>
    <lineage>
        <taxon>Eukaryota</taxon>
        <taxon>Viridiplantae</taxon>
        <taxon>Streptophyta</taxon>
        <taxon>Embryophyta</taxon>
        <taxon>Tracheophyta</taxon>
        <taxon>Spermatophyta</taxon>
        <taxon>Magnoliopsida</taxon>
        <taxon>eudicotyledons</taxon>
        <taxon>Gunneridae</taxon>
        <taxon>Pentapetalae</taxon>
        <taxon>rosids</taxon>
        <taxon>malvids</taxon>
        <taxon>Brassicales</taxon>
        <taxon>Brassicaceae</taxon>
        <taxon>Thlaspideae</taxon>
        <taxon>Thlaspi</taxon>
    </lineage>
</organism>
<reference evidence="2 3" key="1">
    <citation type="submission" date="2022-03" db="EMBL/GenBank/DDBJ databases">
        <authorList>
            <person name="Nunn A."/>
            <person name="Chopra R."/>
            <person name="Nunn A."/>
            <person name="Contreras Garrido A."/>
        </authorList>
    </citation>
    <scope>NUCLEOTIDE SEQUENCE [LARGE SCALE GENOMIC DNA]</scope>
</reference>
<keyword evidence="3" id="KW-1185">Reference proteome</keyword>
<protein>
    <recommendedName>
        <fullName evidence="1">PRISE-like Rossmann-fold domain-containing protein</fullName>
    </recommendedName>
</protein>
<evidence type="ECO:0000259" key="1">
    <source>
        <dbReference type="Pfam" id="PF22917"/>
    </source>
</evidence>
<evidence type="ECO:0000313" key="3">
    <source>
        <dbReference type="Proteomes" id="UP000836841"/>
    </source>
</evidence>
<gene>
    <name evidence="2" type="ORF">TAV2_LOCUS20649</name>
</gene>
<dbReference type="CDD" id="cd08948">
    <property type="entry name" value="5beta-POR_like_SDR_a"/>
    <property type="match status" value="1"/>
</dbReference>
<dbReference type="EMBL" id="OU466862">
    <property type="protein sequence ID" value="CAH2069498.1"/>
    <property type="molecule type" value="Genomic_DNA"/>
</dbReference>
<dbReference type="Proteomes" id="UP000836841">
    <property type="component" value="Chromosome 6"/>
</dbReference>